<gene>
    <name evidence="1" type="ORF">M9H77_07011</name>
</gene>
<keyword evidence="2" id="KW-1185">Reference proteome</keyword>
<dbReference type="EMBL" id="CM044702">
    <property type="protein sequence ID" value="KAI5676061.1"/>
    <property type="molecule type" value="Genomic_DNA"/>
</dbReference>
<name>A0ACC0BTZ3_CATRO</name>
<dbReference type="Proteomes" id="UP001060085">
    <property type="component" value="Linkage Group LG02"/>
</dbReference>
<evidence type="ECO:0000313" key="1">
    <source>
        <dbReference type="EMBL" id="KAI5676061.1"/>
    </source>
</evidence>
<accession>A0ACC0BTZ3</accession>
<reference evidence="2" key="1">
    <citation type="journal article" date="2023" name="Nat. Plants">
        <title>Single-cell RNA sequencing provides a high-resolution roadmap for understanding the multicellular compartmentation of specialized metabolism.</title>
        <authorList>
            <person name="Sun S."/>
            <person name="Shen X."/>
            <person name="Li Y."/>
            <person name="Li Y."/>
            <person name="Wang S."/>
            <person name="Li R."/>
            <person name="Zhang H."/>
            <person name="Shen G."/>
            <person name="Guo B."/>
            <person name="Wei J."/>
            <person name="Xu J."/>
            <person name="St-Pierre B."/>
            <person name="Chen S."/>
            <person name="Sun C."/>
        </authorList>
    </citation>
    <scope>NUCLEOTIDE SEQUENCE [LARGE SCALE GENOMIC DNA]</scope>
</reference>
<proteinExistence type="predicted"/>
<organism evidence="1 2">
    <name type="scientific">Catharanthus roseus</name>
    <name type="common">Madagascar periwinkle</name>
    <name type="synonym">Vinca rosea</name>
    <dbReference type="NCBI Taxonomy" id="4058"/>
    <lineage>
        <taxon>Eukaryota</taxon>
        <taxon>Viridiplantae</taxon>
        <taxon>Streptophyta</taxon>
        <taxon>Embryophyta</taxon>
        <taxon>Tracheophyta</taxon>
        <taxon>Spermatophyta</taxon>
        <taxon>Magnoliopsida</taxon>
        <taxon>eudicotyledons</taxon>
        <taxon>Gunneridae</taxon>
        <taxon>Pentapetalae</taxon>
        <taxon>asterids</taxon>
        <taxon>lamiids</taxon>
        <taxon>Gentianales</taxon>
        <taxon>Apocynaceae</taxon>
        <taxon>Rauvolfioideae</taxon>
        <taxon>Vinceae</taxon>
        <taxon>Catharanthinae</taxon>
        <taxon>Catharanthus</taxon>
    </lineage>
</organism>
<comment type="caution">
    <text evidence="1">The sequence shown here is derived from an EMBL/GenBank/DDBJ whole genome shotgun (WGS) entry which is preliminary data.</text>
</comment>
<sequence length="226" mass="25547">MGVRLFGNRALVWCLVVIDYKMPKLDYDDLISGSRPCPWSPTMALHVSLNSGVEAALILTQDRQRYVLPGVGSRFGTYSLVPRDMQIPYSGAVTRYYMAHHSRRWIYQEGTLVSGSSGTTPSSSYSLRKIVPVRDPIPMIDLSDSETVEGPGWYSSQKKWHRWTLRARAPSQLMDPHYHEQQVKAASQQIAGLREQISQMDALCHMARQAHRQETASATILEIELV</sequence>
<evidence type="ECO:0000313" key="2">
    <source>
        <dbReference type="Proteomes" id="UP001060085"/>
    </source>
</evidence>
<protein>
    <submittedName>
        <fullName evidence="1">Uncharacterized protein</fullName>
    </submittedName>
</protein>